<organism evidence="2 3">
    <name type="scientific">Thelohanellus kitauei</name>
    <name type="common">Myxosporean</name>
    <dbReference type="NCBI Taxonomy" id="669202"/>
    <lineage>
        <taxon>Eukaryota</taxon>
        <taxon>Metazoa</taxon>
        <taxon>Cnidaria</taxon>
        <taxon>Myxozoa</taxon>
        <taxon>Myxosporea</taxon>
        <taxon>Bivalvulida</taxon>
        <taxon>Platysporina</taxon>
        <taxon>Myxobolidae</taxon>
        <taxon>Thelohanellus</taxon>
    </lineage>
</organism>
<reference evidence="2 3" key="1">
    <citation type="journal article" date="2014" name="Genome Biol. Evol.">
        <title>The genome of the myxosporean Thelohanellus kitauei shows adaptations to nutrient acquisition within its fish host.</title>
        <authorList>
            <person name="Yang Y."/>
            <person name="Xiong J."/>
            <person name="Zhou Z."/>
            <person name="Huo F."/>
            <person name="Miao W."/>
            <person name="Ran C."/>
            <person name="Liu Y."/>
            <person name="Zhang J."/>
            <person name="Feng J."/>
            <person name="Wang M."/>
            <person name="Wang M."/>
            <person name="Wang L."/>
            <person name="Yao B."/>
        </authorList>
    </citation>
    <scope>NUCLEOTIDE SEQUENCE [LARGE SCALE GENOMIC DNA]</scope>
    <source>
        <strain evidence="2">Wuqing</strain>
    </source>
</reference>
<dbReference type="AlphaFoldDB" id="A0A0C2MR74"/>
<feature type="domain" description="AMMECR1" evidence="1">
    <location>
        <begin position="15"/>
        <end position="206"/>
    </location>
</feature>
<dbReference type="Pfam" id="PF01871">
    <property type="entry name" value="AMMECR1"/>
    <property type="match status" value="1"/>
</dbReference>
<dbReference type="EMBL" id="JWZT01003445">
    <property type="protein sequence ID" value="KII66795.1"/>
    <property type="molecule type" value="Genomic_DNA"/>
</dbReference>
<dbReference type="NCBIfam" id="TIGR00296">
    <property type="entry name" value="TIGR00296 family protein"/>
    <property type="match status" value="1"/>
</dbReference>
<evidence type="ECO:0000313" key="2">
    <source>
        <dbReference type="EMBL" id="KII66795.1"/>
    </source>
</evidence>
<accession>A0A0C2MR74</accession>
<dbReference type="InterPro" id="IPR023473">
    <property type="entry name" value="AMMECR1"/>
</dbReference>
<comment type="caution">
    <text evidence="2">The sequence shown here is derived from an EMBL/GenBank/DDBJ whole genome shotgun (WGS) entry which is preliminary data.</text>
</comment>
<dbReference type="PROSITE" id="PS51112">
    <property type="entry name" value="AMMECR1"/>
    <property type="match status" value="1"/>
</dbReference>
<gene>
    <name evidence="2" type="ORF">RF11_15263</name>
</gene>
<proteinExistence type="predicted"/>
<protein>
    <submittedName>
        <fullName evidence="2">AMMECR1-like protein</fullName>
    </submittedName>
</protein>
<keyword evidence="3" id="KW-1185">Reference proteome</keyword>
<name>A0A0C2MR74_THEKT</name>
<dbReference type="SUPFAM" id="SSF143447">
    <property type="entry name" value="AMMECR1-like"/>
    <property type="match status" value="1"/>
</dbReference>
<dbReference type="OMA" id="LFITWNK"/>
<dbReference type="PANTHER" id="PTHR13016">
    <property type="entry name" value="AMMECR1 HOMOLOG"/>
    <property type="match status" value="1"/>
</dbReference>
<evidence type="ECO:0000313" key="3">
    <source>
        <dbReference type="Proteomes" id="UP000031668"/>
    </source>
</evidence>
<dbReference type="InterPro" id="IPR036071">
    <property type="entry name" value="AMMECR1_dom_sf"/>
</dbReference>
<dbReference type="Proteomes" id="UP000031668">
    <property type="component" value="Unassembled WGS sequence"/>
</dbReference>
<sequence>MSRTEVDENPASEISPSLSIELTIDIPCFCFDVLARRLLNSVPVDPTHLPLDRVPLFITWRSFNRLRGCIGTFRPRAFRQELVAYALASAFDDRRFVPISFDELSGLVCCVSILGDFEPCSHRRDWQVGIHGLKIVFTISNTRYNATYLPDVASEHNWSKEQTIYSLIRKAGYKGRINQNLLNSLNVVRYKSFKVSADFTDYTRSVYYRSTFLNLDRTIYHLFWPLTIGSYQAIRILTVRPY</sequence>
<dbReference type="PANTHER" id="PTHR13016:SF0">
    <property type="entry name" value="AMME SYNDROME CANDIDATE GENE 1 PROTEIN"/>
    <property type="match status" value="1"/>
</dbReference>
<evidence type="ECO:0000259" key="1">
    <source>
        <dbReference type="PROSITE" id="PS51112"/>
    </source>
</evidence>
<dbReference type="InterPro" id="IPR002733">
    <property type="entry name" value="AMMECR1_domain"/>
</dbReference>
<dbReference type="Gene3D" id="3.30.700.20">
    <property type="entry name" value="Hypothetical protein ph0010, domain 1"/>
    <property type="match status" value="1"/>
</dbReference>
<dbReference type="OrthoDB" id="24630at2759"/>
<dbReference type="InterPro" id="IPR027485">
    <property type="entry name" value="AMMECR1_N"/>
</dbReference>